<dbReference type="AlphaFoldDB" id="A0A7R9DJW5"/>
<dbReference type="EMBL" id="OC327213">
    <property type="protein sequence ID" value="CAD7416075.1"/>
    <property type="molecule type" value="Genomic_DNA"/>
</dbReference>
<accession>A0A7R9DJW5</accession>
<organism evidence="3">
    <name type="scientific">Timema cristinae</name>
    <name type="common">Walking stick</name>
    <dbReference type="NCBI Taxonomy" id="61476"/>
    <lineage>
        <taxon>Eukaryota</taxon>
        <taxon>Metazoa</taxon>
        <taxon>Ecdysozoa</taxon>
        <taxon>Arthropoda</taxon>
        <taxon>Hexapoda</taxon>
        <taxon>Insecta</taxon>
        <taxon>Pterygota</taxon>
        <taxon>Neoptera</taxon>
        <taxon>Polyneoptera</taxon>
        <taxon>Phasmatodea</taxon>
        <taxon>Timematodea</taxon>
        <taxon>Timematoidea</taxon>
        <taxon>Timematidae</taxon>
        <taxon>Timema</taxon>
    </lineage>
</organism>
<gene>
    <name evidence="3" type="ORF">TCEB3V08_LOCUS12615</name>
</gene>
<evidence type="ECO:0000313" key="3">
    <source>
        <dbReference type="EMBL" id="CAD7416075.1"/>
    </source>
</evidence>
<evidence type="ECO:0000256" key="1">
    <source>
        <dbReference type="ARBA" id="ARBA00023157"/>
    </source>
</evidence>
<sequence length="81" mass="8831">MGYGQGRSQVNFGVSYFCEPLNDTLHGHSKRVKRFTCYIPSFGGSVFKADDVACSAQCVGTMWFLGYLGGSCQNGTCVCRK</sequence>
<feature type="domain" description="Invertebrate defensins family profile" evidence="2">
    <location>
        <begin position="34"/>
        <end position="81"/>
    </location>
</feature>
<dbReference type="InterPro" id="IPR036574">
    <property type="entry name" value="Scorpion_toxin-like_sf"/>
</dbReference>
<dbReference type="PROSITE" id="PS51378">
    <property type="entry name" value="INVERT_DEFENSINS"/>
    <property type="match status" value="1"/>
</dbReference>
<protein>
    <recommendedName>
        <fullName evidence="2">Invertebrate defensins family profile domain-containing protein</fullName>
    </recommendedName>
</protein>
<proteinExistence type="predicted"/>
<dbReference type="GO" id="GO:0051707">
    <property type="term" value="P:response to other organism"/>
    <property type="evidence" value="ECO:0007669"/>
    <property type="project" value="UniProtKB-ARBA"/>
</dbReference>
<dbReference type="InterPro" id="IPR001542">
    <property type="entry name" value="Defensin_invertebrate/fungal"/>
</dbReference>
<dbReference type="GO" id="GO:0006952">
    <property type="term" value="P:defense response"/>
    <property type="evidence" value="ECO:0007669"/>
    <property type="project" value="InterPro"/>
</dbReference>
<evidence type="ECO:0000259" key="2">
    <source>
        <dbReference type="PROSITE" id="PS51378"/>
    </source>
</evidence>
<reference evidence="3" key="1">
    <citation type="submission" date="2020-11" db="EMBL/GenBank/DDBJ databases">
        <authorList>
            <person name="Tran Van P."/>
        </authorList>
    </citation>
    <scope>NUCLEOTIDE SEQUENCE</scope>
</reference>
<dbReference type="Gene3D" id="3.30.30.10">
    <property type="entry name" value="Knottin, scorpion toxin-like"/>
    <property type="match status" value="1"/>
</dbReference>
<name>A0A7R9DJW5_TIMCR</name>
<keyword evidence="1" id="KW-1015">Disulfide bond</keyword>
<dbReference type="Pfam" id="PF01097">
    <property type="entry name" value="Defensin_2"/>
    <property type="match status" value="1"/>
</dbReference>